<protein>
    <recommendedName>
        <fullName evidence="1">F-box domain-containing protein</fullName>
    </recommendedName>
</protein>
<reference evidence="2 3" key="1">
    <citation type="journal article" date="2016" name="Mol. Biol. Evol.">
        <title>Comparative Genomics of Early-Diverging Mushroom-Forming Fungi Provides Insights into the Origins of Lignocellulose Decay Capabilities.</title>
        <authorList>
            <person name="Nagy L.G."/>
            <person name="Riley R."/>
            <person name="Tritt A."/>
            <person name="Adam C."/>
            <person name="Daum C."/>
            <person name="Floudas D."/>
            <person name="Sun H."/>
            <person name="Yadav J.S."/>
            <person name="Pangilinan J."/>
            <person name="Larsson K.H."/>
            <person name="Matsuura K."/>
            <person name="Barry K."/>
            <person name="Labutti K."/>
            <person name="Kuo R."/>
            <person name="Ohm R.A."/>
            <person name="Bhattacharya S.S."/>
            <person name="Shirouzu T."/>
            <person name="Yoshinaga Y."/>
            <person name="Martin F.M."/>
            <person name="Grigoriev I.V."/>
            <person name="Hibbett D.S."/>
        </authorList>
    </citation>
    <scope>NUCLEOTIDE SEQUENCE [LARGE SCALE GENOMIC DNA]</scope>
    <source>
        <strain evidence="2 3">HHB12029</strain>
    </source>
</reference>
<evidence type="ECO:0000259" key="1">
    <source>
        <dbReference type="PROSITE" id="PS50181"/>
    </source>
</evidence>
<proteinExistence type="predicted"/>
<name>A0A165LSQ5_EXIGL</name>
<evidence type="ECO:0000313" key="3">
    <source>
        <dbReference type="Proteomes" id="UP000077266"/>
    </source>
</evidence>
<dbReference type="Pfam" id="PF00646">
    <property type="entry name" value="F-box"/>
    <property type="match status" value="1"/>
</dbReference>
<dbReference type="PROSITE" id="PS50181">
    <property type="entry name" value="FBOX"/>
    <property type="match status" value="1"/>
</dbReference>
<dbReference type="EMBL" id="KV425921">
    <property type="protein sequence ID" value="KZV98272.1"/>
    <property type="molecule type" value="Genomic_DNA"/>
</dbReference>
<dbReference type="SUPFAM" id="SSF81383">
    <property type="entry name" value="F-box domain"/>
    <property type="match status" value="1"/>
</dbReference>
<evidence type="ECO:0000313" key="2">
    <source>
        <dbReference type="EMBL" id="KZV98272.1"/>
    </source>
</evidence>
<dbReference type="Proteomes" id="UP000077266">
    <property type="component" value="Unassembled WGS sequence"/>
</dbReference>
<organism evidence="2 3">
    <name type="scientific">Exidia glandulosa HHB12029</name>
    <dbReference type="NCBI Taxonomy" id="1314781"/>
    <lineage>
        <taxon>Eukaryota</taxon>
        <taxon>Fungi</taxon>
        <taxon>Dikarya</taxon>
        <taxon>Basidiomycota</taxon>
        <taxon>Agaricomycotina</taxon>
        <taxon>Agaricomycetes</taxon>
        <taxon>Auriculariales</taxon>
        <taxon>Exidiaceae</taxon>
        <taxon>Exidia</taxon>
    </lineage>
</organism>
<dbReference type="SMART" id="SM00256">
    <property type="entry name" value="FBOX"/>
    <property type="match status" value="1"/>
</dbReference>
<feature type="domain" description="F-box" evidence="1">
    <location>
        <begin position="9"/>
        <end position="56"/>
    </location>
</feature>
<dbReference type="InParanoid" id="A0A165LSQ5"/>
<keyword evidence="3" id="KW-1185">Reference proteome</keyword>
<accession>A0A165LSQ5</accession>
<sequence>MYRARTATVDLTQRLPVELLRYVVDHLPSDYLLLVSGVSKLFRNIVARDGRFYIPLEVYISPSAVDEGSCDGPLNHVHDVLLYAVPQRLPVGITIKCVCLSDPPEVVLDFMRYSVFPLVDAATPVLARPAVTIPDAHSPALHAALCHPAPVLRELKLSRAKGPGFGPVPVHAVPPYIFDGHAPLLDRISLRNVYLLDSTEPPAAFARARRVTLKICISNFAFMTVGSRLRSITALSLHHLQLTDLEDGRLLQVVARNSGCNLQSIPTITYTNVSAFSSDYETLIPVDRTTGPLSLHTVAFESCNGSAMYRVSLHTCPGPVQPGIPIRSRVFRFSEEDLSDGEPFSFLTAPGLGLAERLAQIRMDYNIFTDMLECRCNFPEVHSLRVYMGMDATFMPFESFCLDDDYDEHEHDHTIVKRPISCDCPRLESFALVGRVPNLTICPRQAAYIGSALGQMKRPIKERATLELVGVHFAAPSSPGSSRLLDDVFPAASIVSRPFLGYWSSELIDFTNAASRRRRRLAFLQ</sequence>
<dbReference type="InterPro" id="IPR036047">
    <property type="entry name" value="F-box-like_dom_sf"/>
</dbReference>
<dbReference type="InterPro" id="IPR001810">
    <property type="entry name" value="F-box_dom"/>
</dbReference>
<dbReference type="AlphaFoldDB" id="A0A165LSQ5"/>
<gene>
    <name evidence="2" type="ORF">EXIGLDRAFT_832355</name>
</gene>